<protein>
    <recommendedName>
        <fullName evidence="3">Leucine-rich repeat domain-containing protein</fullName>
    </recommendedName>
</protein>
<dbReference type="SMART" id="SM00368">
    <property type="entry name" value="LRR_RI"/>
    <property type="match status" value="2"/>
</dbReference>
<dbReference type="InterPro" id="IPR001611">
    <property type="entry name" value="Leu-rich_rpt"/>
</dbReference>
<dbReference type="SUPFAM" id="SSF52047">
    <property type="entry name" value="RNI-like"/>
    <property type="match status" value="1"/>
</dbReference>
<dbReference type="AlphaFoldDB" id="A0A7T0BYP5"/>
<sequence length="173" mass="19994">MNEDFDEGLTQEKILELFFEMGGSLDKINTAIDDRLFKNRTRKITTFEMFIKSRIETNPKVLKMAKMEIDFVEAIYLSQYPALKDLEILDLRQNPILDSGLIALCNSEVLKNIKELDIRNCTITRDGLVALSESETLSQLEKLDARMNRLGKRWEEKLMGLPNLPNLKEVKVL</sequence>
<evidence type="ECO:0000313" key="1">
    <source>
        <dbReference type="EMBL" id="QPJ63383.1"/>
    </source>
</evidence>
<reference evidence="1 2" key="1">
    <citation type="submission" date="2020-02" db="EMBL/GenBank/DDBJ databases">
        <title>Genomic and physiological characterization of two novel Nitrospinaceae genera.</title>
        <authorList>
            <person name="Mueller A.J."/>
            <person name="Jung M.-Y."/>
            <person name="Strachan C.R."/>
            <person name="Herbold C.W."/>
            <person name="Kirkegaard R.H."/>
            <person name="Daims H."/>
        </authorList>
    </citation>
    <scope>NUCLEOTIDE SEQUENCE [LARGE SCALE GENOMIC DNA]</scope>
    <source>
        <strain evidence="1">EB</strain>
    </source>
</reference>
<dbReference type="KEGG" id="nli:G3M70_16465"/>
<dbReference type="Pfam" id="PF13516">
    <property type="entry name" value="LRR_6"/>
    <property type="match status" value="2"/>
</dbReference>
<dbReference type="Proteomes" id="UP000594688">
    <property type="component" value="Chromosome"/>
</dbReference>
<name>A0A7T0BYP5_9BACT</name>
<organism evidence="1 2">
    <name type="scientific">Candidatus Nitronauta litoralis</name>
    <dbReference type="NCBI Taxonomy" id="2705533"/>
    <lineage>
        <taxon>Bacteria</taxon>
        <taxon>Pseudomonadati</taxon>
        <taxon>Nitrospinota/Tectimicrobiota group</taxon>
        <taxon>Nitrospinota</taxon>
        <taxon>Nitrospinia</taxon>
        <taxon>Nitrospinales</taxon>
        <taxon>Nitrospinaceae</taxon>
        <taxon>Candidatus Nitronauta</taxon>
    </lineage>
</organism>
<evidence type="ECO:0000313" key="2">
    <source>
        <dbReference type="Proteomes" id="UP000594688"/>
    </source>
</evidence>
<dbReference type="Gene3D" id="3.80.10.10">
    <property type="entry name" value="Ribonuclease Inhibitor"/>
    <property type="match status" value="1"/>
</dbReference>
<dbReference type="InterPro" id="IPR032675">
    <property type="entry name" value="LRR_dom_sf"/>
</dbReference>
<dbReference type="EMBL" id="CP048685">
    <property type="protein sequence ID" value="QPJ63383.1"/>
    <property type="molecule type" value="Genomic_DNA"/>
</dbReference>
<proteinExistence type="predicted"/>
<accession>A0A7T0BYP5</accession>
<evidence type="ECO:0008006" key="3">
    <source>
        <dbReference type="Google" id="ProtNLM"/>
    </source>
</evidence>
<gene>
    <name evidence="1" type="ORF">G3M70_16465</name>
</gene>